<sequence length="340" mass="39548">MVLFEMKDVEKRRENTIVFSPFHLSINEGEIVSVHTTTDGRQQLLNWLTGNDPITGGEIRIGNSELISGDWTYMPELGVIFLEEGVYPRLSVKDHLVFLKRLFQSKEKVDIVARKLQLEHRLQTKAKHLSYSEMRRLTMAKLYFQNPLVMVIEEPDQNVDIETKRIFINLLYELKEEGKSLLILTSNMEAAITFGESVYRLNENGLETVDMKTGYSDPPASIDELTDFKINKIPSKVNDKLILFDPTEIDYIESYSGQSHLHIRNESFKCVFTMQELEDKLRSFGFFRCHRSYIVNLQKVREVMTWTRNSYSLIIDDKEHSQIPLSKNKMAELKDILGLK</sequence>
<protein>
    <submittedName>
        <fullName evidence="3">LytTR family transcriptional regulator DNA-binding domain-containing protein</fullName>
    </submittedName>
</protein>
<proteinExistence type="predicted"/>
<dbReference type="InterPro" id="IPR012046">
    <property type="entry name" value="LytTR_ABC"/>
</dbReference>
<dbReference type="PIRSF" id="PIRSF036612">
    <property type="entry name" value="ABC_ATP_LytTR"/>
    <property type="match status" value="1"/>
</dbReference>
<feature type="domain" description="ABC transporter" evidence="1">
    <location>
        <begin position="4"/>
        <end position="228"/>
    </location>
</feature>
<dbReference type="PROSITE" id="PS50893">
    <property type="entry name" value="ABC_TRANSPORTER_2"/>
    <property type="match status" value="1"/>
</dbReference>
<accession>A0A9Q4B4S4</accession>
<feature type="domain" description="HTH LytTR-type" evidence="2">
    <location>
        <begin position="233"/>
        <end position="339"/>
    </location>
</feature>
<comment type="caution">
    <text evidence="3">The sequence shown here is derived from an EMBL/GenBank/DDBJ whole genome shotgun (WGS) entry which is preliminary data.</text>
</comment>
<evidence type="ECO:0000313" key="3">
    <source>
        <dbReference type="EMBL" id="MCR6097975.1"/>
    </source>
</evidence>
<evidence type="ECO:0000259" key="2">
    <source>
        <dbReference type="PROSITE" id="PS50930"/>
    </source>
</evidence>
<dbReference type="Pfam" id="PF04397">
    <property type="entry name" value="LytTR"/>
    <property type="match status" value="1"/>
</dbReference>
<name>A0A9Q4B4S4_SALAG</name>
<dbReference type="Proteomes" id="UP001057753">
    <property type="component" value="Unassembled WGS sequence"/>
</dbReference>
<evidence type="ECO:0000313" key="4">
    <source>
        <dbReference type="Proteomes" id="UP001057753"/>
    </source>
</evidence>
<dbReference type="GO" id="GO:0003677">
    <property type="term" value="F:DNA binding"/>
    <property type="evidence" value="ECO:0007669"/>
    <property type="project" value="UniProtKB-KW"/>
</dbReference>
<dbReference type="SMART" id="SM00850">
    <property type="entry name" value="LytTR"/>
    <property type="match status" value="1"/>
</dbReference>
<dbReference type="InterPro" id="IPR007492">
    <property type="entry name" value="LytTR_DNA-bd_dom"/>
</dbReference>
<dbReference type="EMBL" id="JABXYM010000001">
    <property type="protein sequence ID" value="MCR6097975.1"/>
    <property type="molecule type" value="Genomic_DNA"/>
</dbReference>
<dbReference type="InterPro" id="IPR003439">
    <property type="entry name" value="ABC_transporter-like_ATP-bd"/>
</dbReference>
<dbReference type="GO" id="GO:0005524">
    <property type="term" value="F:ATP binding"/>
    <property type="evidence" value="ECO:0007669"/>
    <property type="project" value="InterPro"/>
</dbReference>
<keyword evidence="4" id="KW-1185">Reference proteome</keyword>
<dbReference type="GO" id="GO:0016887">
    <property type="term" value="F:ATP hydrolysis activity"/>
    <property type="evidence" value="ECO:0007669"/>
    <property type="project" value="InterPro"/>
</dbReference>
<dbReference type="PROSITE" id="PS50930">
    <property type="entry name" value="HTH_LYTTR"/>
    <property type="match status" value="1"/>
</dbReference>
<dbReference type="Gene3D" id="2.40.50.1020">
    <property type="entry name" value="LytTr DNA-binding domain"/>
    <property type="match status" value="1"/>
</dbReference>
<dbReference type="RefSeq" id="WP_257822343.1">
    <property type="nucleotide sequence ID" value="NZ_JABXYM010000001.1"/>
</dbReference>
<dbReference type="Gene3D" id="3.40.50.300">
    <property type="entry name" value="P-loop containing nucleotide triphosphate hydrolases"/>
    <property type="match status" value="1"/>
</dbReference>
<dbReference type="InterPro" id="IPR027417">
    <property type="entry name" value="P-loop_NTPase"/>
</dbReference>
<organism evidence="3 4">
    <name type="scientific">Salipaludibacillus agaradhaerens</name>
    <name type="common">Bacillus agaradhaerens</name>
    <dbReference type="NCBI Taxonomy" id="76935"/>
    <lineage>
        <taxon>Bacteria</taxon>
        <taxon>Bacillati</taxon>
        <taxon>Bacillota</taxon>
        <taxon>Bacilli</taxon>
        <taxon>Bacillales</taxon>
        <taxon>Bacillaceae</taxon>
    </lineage>
</organism>
<dbReference type="PANTHER" id="PTHR43038:SF3">
    <property type="entry name" value="ABC TRANSPORTER G FAMILY MEMBER 20 ISOFORM X1"/>
    <property type="match status" value="1"/>
</dbReference>
<dbReference type="SUPFAM" id="SSF52540">
    <property type="entry name" value="P-loop containing nucleoside triphosphate hydrolases"/>
    <property type="match status" value="1"/>
</dbReference>
<evidence type="ECO:0000259" key="1">
    <source>
        <dbReference type="PROSITE" id="PS50893"/>
    </source>
</evidence>
<dbReference type="AlphaFoldDB" id="A0A9Q4B4S4"/>
<dbReference type="Pfam" id="PF00005">
    <property type="entry name" value="ABC_tran"/>
    <property type="match status" value="1"/>
</dbReference>
<dbReference type="PANTHER" id="PTHR43038">
    <property type="entry name" value="ATP-BINDING CASSETTE, SUB-FAMILY H, MEMBER 1"/>
    <property type="match status" value="1"/>
</dbReference>
<keyword evidence="3" id="KW-0238">DNA-binding</keyword>
<reference evidence="3" key="1">
    <citation type="submission" date="2020-06" db="EMBL/GenBank/DDBJ databases">
        <title>Insight into the genomes of haloalkaliphilic bacilli from Kenyan soda lakes.</title>
        <authorList>
            <person name="Mwirichia R."/>
            <person name="Villamizar G.C."/>
            <person name="Poehlein A."/>
            <person name="Mugweru J."/>
            <person name="Kipnyargis A."/>
            <person name="Kiplimo D."/>
            <person name="Orwa P."/>
            <person name="Daniel R."/>
        </authorList>
    </citation>
    <scope>NUCLEOTIDE SEQUENCE</scope>
    <source>
        <strain evidence="3">B1096_S55</strain>
    </source>
</reference>
<gene>
    <name evidence="3" type="ORF">HXA33_15665</name>
</gene>